<keyword evidence="1" id="KW-0614">Plasmid</keyword>
<dbReference type="EMBL" id="MK962305">
    <property type="protein sequence ID" value="QHJ90717.1"/>
    <property type="molecule type" value="Genomic_DNA"/>
</dbReference>
<reference evidence="1" key="1">
    <citation type="submission" date="2019-05" db="EMBL/GenBank/DDBJ databases">
        <title>A multi-drug resistance Escherichia coli co-producting mcr-1,mcr-3 and blaCTX-M from swine in china.</title>
        <authorList>
            <person name="Sun D."/>
            <person name="Jiao X."/>
            <person name="Chen X."/>
        </authorList>
    </citation>
    <scope>NUCLEOTIDE SEQUENCE</scope>
    <source>
        <strain evidence="1">YZUC2624</strain>
        <plasmid evidence="1">pYZUC2624.1</plasmid>
    </source>
</reference>
<evidence type="ECO:0000313" key="1">
    <source>
        <dbReference type="EMBL" id="QHJ90717.1"/>
    </source>
</evidence>
<accession>A0A6D1P200</accession>
<geneLocation type="plasmid" evidence="1">
    <name>pYZUC2624.1</name>
</geneLocation>
<name>A0A6D1P200_ECOLX</name>
<dbReference type="AlphaFoldDB" id="A0A6D1P200"/>
<proteinExistence type="predicted"/>
<protein>
    <submittedName>
        <fullName evidence="1">Uncharacterized protein</fullName>
    </submittedName>
</protein>
<sequence length="53" mass="5776">MSVSLSKGQGVSLKKMNTISRPLLSAWVGILMRKRKVSSAGSLVKKKKNTTLM</sequence>
<organism evidence="1">
    <name type="scientific">Escherichia coli</name>
    <dbReference type="NCBI Taxonomy" id="562"/>
    <lineage>
        <taxon>Bacteria</taxon>
        <taxon>Pseudomonadati</taxon>
        <taxon>Pseudomonadota</taxon>
        <taxon>Gammaproteobacteria</taxon>
        <taxon>Enterobacterales</taxon>
        <taxon>Enterobacteriaceae</taxon>
        <taxon>Escherichia</taxon>
    </lineage>
</organism>